<name>A0ABQ6EP65_9VIBR</name>
<keyword evidence="2" id="KW-1185">Reference proteome</keyword>
<reference evidence="2" key="1">
    <citation type="journal article" date="2019" name="Int. J. Syst. Evol. Microbiol.">
        <title>The Global Catalogue of Microorganisms (GCM) 10K type strain sequencing project: providing services to taxonomists for standard genome sequencing and annotation.</title>
        <authorList>
            <consortium name="The Broad Institute Genomics Platform"/>
            <consortium name="The Broad Institute Genome Sequencing Center for Infectious Disease"/>
            <person name="Wu L."/>
            <person name="Ma J."/>
        </authorList>
    </citation>
    <scope>NUCLEOTIDE SEQUENCE [LARGE SCALE GENOMIC DNA]</scope>
    <source>
        <strain evidence="2">NBRC 111146</strain>
    </source>
</reference>
<sequence>MKVLNHYIYELQTSWAKWSANTVNRRNLHKPRDCELESSPLHHELACEYYQITTK</sequence>
<evidence type="ECO:0000313" key="1">
    <source>
        <dbReference type="EMBL" id="GLT14702.1"/>
    </source>
</evidence>
<dbReference type="EMBL" id="BSPV01000005">
    <property type="protein sequence ID" value="GLT14702.1"/>
    <property type="molecule type" value="Genomic_DNA"/>
</dbReference>
<protein>
    <submittedName>
        <fullName evidence="1">Uncharacterized protein</fullName>
    </submittedName>
</protein>
<accession>A0ABQ6EP65</accession>
<proteinExistence type="predicted"/>
<organism evidence="1 2">
    <name type="scientific">Vibrio algivorus</name>
    <dbReference type="NCBI Taxonomy" id="1667024"/>
    <lineage>
        <taxon>Bacteria</taxon>
        <taxon>Pseudomonadati</taxon>
        <taxon>Pseudomonadota</taxon>
        <taxon>Gammaproteobacteria</taxon>
        <taxon>Vibrionales</taxon>
        <taxon>Vibrionaceae</taxon>
        <taxon>Vibrio</taxon>
    </lineage>
</organism>
<comment type="caution">
    <text evidence="1">The sequence shown here is derived from an EMBL/GenBank/DDBJ whole genome shotgun (WGS) entry which is preliminary data.</text>
</comment>
<gene>
    <name evidence="1" type="ORF">GCM10007931_16770</name>
</gene>
<dbReference type="Proteomes" id="UP001157156">
    <property type="component" value="Unassembled WGS sequence"/>
</dbReference>
<evidence type="ECO:0000313" key="2">
    <source>
        <dbReference type="Proteomes" id="UP001157156"/>
    </source>
</evidence>